<dbReference type="KEGG" id="slia:HA039_17540"/>
<accession>A0A6G9H179</accession>
<proteinExistence type="predicted"/>
<reference evidence="1 2" key="1">
    <citation type="submission" date="2020-03" db="EMBL/GenBank/DDBJ databases">
        <title>A novel species.</title>
        <authorList>
            <person name="Gao J."/>
        </authorList>
    </citation>
    <scope>NUCLEOTIDE SEQUENCE [LARGE SCALE GENOMIC DNA]</scope>
    <source>
        <strain evidence="1 2">QMT-12</strain>
    </source>
</reference>
<dbReference type="AlphaFoldDB" id="A0A6G9H179"/>
<organism evidence="1 2">
    <name type="scientific">Streptomyces liangshanensis</name>
    <dbReference type="NCBI Taxonomy" id="2717324"/>
    <lineage>
        <taxon>Bacteria</taxon>
        <taxon>Bacillati</taxon>
        <taxon>Actinomycetota</taxon>
        <taxon>Actinomycetes</taxon>
        <taxon>Kitasatosporales</taxon>
        <taxon>Streptomycetaceae</taxon>
        <taxon>Streptomyces</taxon>
    </lineage>
</organism>
<evidence type="ECO:0008006" key="3">
    <source>
        <dbReference type="Google" id="ProtNLM"/>
    </source>
</evidence>
<dbReference type="Proteomes" id="UP000501179">
    <property type="component" value="Chromosome"/>
</dbReference>
<keyword evidence="2" id="KW-1185">Reference proteome</keyword>
<evidence type="ECO:0000313" key="1">
    <source>
        <dbReference type="EMBL" id="QIQ03887.1"/>
    </source>
</evidence>
<name>A0A6G9H179_9ACTN</name>
<dbReference type="InterPro" id="IPR027417">
    <property type="entry name" value="P-loop_NTPase"/>
</dbReference>
<sequence length="1276" mass="141898">MNRYDLTRMGPHEFQRLAQALLLAEFGSQIQIHGMGPDGGRDASTRSDLHVSPTNPPWSGFTVFQVKHKEELTRRTADAQWLLKELKAEVASWLKRTEKPRQLLVITNVVLTPAQGGGEELITQYIESIAPSLNLHDSDIWHAEKICRLLDLHTSVRQRFLGSVMGDLLTTLTESISETETEISDAVSGHLAKVFKAERYAELDQGGGVDDRKVPLARVFVDVPYVGNSEEDLLLFDERTGEKSASAATIIQLLDQHATPIDRSQQPSRGRILVIGGPGQGKSTLGRFICQIYRSELLDRHKYLSVQPEIASEVSRTRAICAEEEITLPTSLRFPVFVSLPKFANYLAAHPTASLMSFIAERVGDGATVATMRRWLRKYPWLLVLDGLDEVPSTANREPVMDAVSSFNDSADACGADLAILATSRPQGYKGEFASFATMFLSQLHNEQVLRYSRRLTSIRHGEGSDKAIEIMQRVERAARLSETARLMTTPLQVTILVLLLSRSSVAPSQRYVLFSNYYQVIYARELEKDTPHVATLDRYRGFIDLLHWRIGFRLQCEAAIASHTESSLTREDMQLELEDILDGEGYEDSERTLLVSQIMNAATERLVFLVASTSERMGFELRSLQEFCAANGALEGNDEMVYERLTSIVCSDHWRNTLLLASGAIFSTNGARRDMVTAICNELNAGDVPEFAGSDGTLMGSRLAIDILADRVADTAPRHQRMLTETAIAFIGAAGADSLSKLSAVDFTDAAARKKFTEAVNRASTSGNFFDRLGAILSISAEGHANSRDAYRRVREILDRDEGDARVRLMQLGLGIDPGRSAMTRIFLEDLPSLTPATAKPLLIRAHHPSFMVTEEWHESAPPVTRLAMSLTNYVRNLPVRKSTGNKCRLAVFYIRTPNIPSDWLAETAEIAASLDDAGKWDFLRLAVLFAHEPSHESWSRAIAALASANTEDVSAWWQALPWPLALWWEQGRPPLSITGKTIEEWQDAQERWGDGVDTNELLCVHPGLTPGVVGVPTTRLYSMPEEFHFNQMRDIFSALLTLPEGRFKEARISWFWSILDDSTHGYALLSSLPASVVEKIAASKVPVRLAIKLALTGDDEYIELANIIGKRAKVLTVKAAAATTPRFVNRIYDAWLSQPQRWGLARLLLRLPSFGFGESWSEVGSLDSSTVNDYRKRLAIWGGNWEESDLRSVADCLVNLATGHDTAPIGFFKNFVQSRGGATLAEIFKRREDVRYLSVVNQLHHYYSTKIVPMQGANGSVYGSQEKDTRAPGT</sequence>
<evidence type="ECO:0000313" key="2">
    <source>
        <dbReference type="Proteomes" id="UP000501179"/>
    </source>
</evidence>
<dbReference type="SUPFAM" id="SSF52540">
    <property type="entry name" value="P-loop containing nucleoside triphosphate hydrolases"/>
    <property type="match status" value="1"/>
</dbReference>
<dbReference type="Gene3D" id="3.40.50.300">
    <property type="entry name" value="P-loop containing nucleotide triphosphate hydrolases"/>
    <property type="match status" value="1"/>
</dbReference>
<dbReference type="RefSeq" id="WP_167030606.1">
    <property type="nucleotide sequence ID" value="NZ_CP050177.1"/>
</dbReference>
<gene>
    <name evidence="1" type="ORF">HA039_17540</name>
</gene>
<dbReference type="EMBL" id="CP050177">
    <property type="protein sequence ID" value="QIQ03887.1"/>
    <property type="molecule type" value="Genomic_DNA"/>
</dbReference>
<protein>
    <recommendedName>
        <fullName evidence="3">NACHT domain-containing protein</fullName>
    </recommendedName>
</protein>